<dbReference type="AlphaFoldDB" id="A0AAN9ICF0"/>
<evidence type="ECO:0000256" key="6">
    <source>
        <dbReference type="ARBA" id="ARBA00022989"/>
    </source>
</evidence>
<keyword evidence="6 8" id="KW-1133">Transmembrane helix</keyword>
<accession>A0AAN9ICF0</accession>
<evidence type="ECO:0000313" key="11">
    <source>
        <dbReference type="Proteomes" id="UP001372338"/>
    </source>
</evidence>
<evidence type="ECO:0000256" key="4">
    <source>
        <dbReference type="ARBA" id="ARBA00022475"/>
    </source>
</evidence>
<evidence type="ECO:0000256" key="2">
    <source>
        <dbReference type="ARBA" id="ARBA00007651"/>
    </source>
</evidence>
<comment type="subunit">
    <text evidence="3 8">Homodimer and heterodimers.</text>
</comment>
<dbReference type="PANTHER" id="PTHR33573:SF40">
    <property type="entry name" value="CASP-LIKE PROTEIN 4D2"/>
    <property type="match status" value="1"/>
</dbReference>
<evidence type="ECO:0000256" key="8">
    <source>
        <dbReference type="RuleBase" id="RU361233"/>
    </source>
</evidence>
<keyword evidence="5 8" id="KW-0812">Transmembrane</keyword>
<proteinExistence type="inferred from homology"/>
<feature type="domain" description="Casparian strip membrane protein" evidence="9">
    <location>
        <begin position="14"/>
        <end position="157"/>
    </location>
</feature>
<keyword evidence="11" id="KW-1185">Reference proteome</keyword>
<dbReference type="InterPro" id="IPR006459">
    <property type="entry name" value="CASP/CASPL"/>
</dbReference>
<feature type="transmembrane region" description="Helical" evidence="8">
    <location>
        <begin position="20"/>
        <end position="39"/>
    </location>
</feature>
<comment type="caution">
    <text evidence="10">The sequence shown here is derived from an EMBL/GenBank/DDBJ whole genome shotgun (WGS) entry which is preliminary data.</text>
</comment>
<comment type="subcellular location">
    <subcellularLocation>
        <location evidence="1 8">Cell membrane</location>
        <topology evidence="1 8">Multi-pass membrane protein</topology>
    </subcellularLocation>
</comment>
<dbReference type="Pfam" id="PF04535">
    <property type="entry name" value="CASP_dom"/>
    <property type="match status" value="1"/>
</dbReference>
<comment type="similarity">
    <text evidence="2 8">Belongs to the Casparian strip membrane proteins (CASP) family.</text>
</comment>
<keyword evidence="7 8" id="KW-0472">Membrane</keyword>
<evidence type="ECO:0000256" key="3">
    <source>
        <dbReference type="ARBA" id="ARBA00011489"/>
    </source>
</evidence>
<keyword evidence="4 8" id="KW-1003">Cell membrane</keyword>
<gene>
    <name evidence="10" type="ORF">RIF29_14070</name>
</gene>
<reference evidence="10 11" key="1">
    <citation type="submission" date="2024-01" db="EMBL/GenBank/DDBJ databases">
        <title>The genomes of 5 underutilized Papilionoideae crops provide insights into root nodulation and disease resistanc.</title>
        <authorList>
            <person name="Yuan L."/>
        </authorList>
    </citation>
    <scope>NUCLEOTIDE SEQUENCE [LARGE SCALE GENOMIC DNA]</scope>
    <source>
        <strain evidence="10">ZHUSHIDOU_FW_LH</strain>
        <tissue evidence="10">Leaf</tissue>
    </source>
</reference>
<feature type="transmembrane region" description="Helical" evidence="8">
    <location>
        <begin position="59"/>
        <end position="86"/>
    </location>
</feature>
<sequence>MAEMDSTPSSSTVSRTVLLVLRVLTFVFLLISLIIIAVNKGTEDTTVGPLQIKFNDIHAYRYMLSTIVIGFVYNLLQMALSIFTVVSGNRVLSGDVGYLFDFFGDKIISYFLISGSAAGFGVSYDVQSFLKSQELPFNSFFGKAYASASLLLIGFLFTAIASVFTSFTLPKRA</sequence>
<dbReference type="NCBIfam" id="TIGR01569">
    <property type="entry name" value="A_tha_TIGR01569"/>
    <property type="match status" value="1"/>
</dbReference>
<feature type="transmembrane region" description="Helical" evidence="8">
    <location>
        <begin position="107"/>
        <end position="124"/>
    </location>
</feature>
<evidence type="ECO:0000259" key="9">
    <source>
        <dbReference type="Pfam" id="PF04535"/>
    </source>
</evidence>
<evidence type="ECO:0000313" key="10">
    <source>
        <dbReference type="EMBL" id="KAK7273024.1"/>
    </source>
</evidence>
<dbReference type="Proteomes" id="UP001372338">
    <property type="component" value="Unassembled WGS sequence"/>
</dbReference>
<dbReference type="InterPro" id="IPR006702">
    <property type="entry name" value="CASP_dom"/>
</dbReference>
<name>A0AAN9ICF0_CROPI</name>
<dbReference type="EMBL" id="JAYWIO010000003">
    <property type="protein sequence ID" value="KAK7273024.1"/>
    <property type="molecule type" value="Genomic_DNA"/>
</dbReference>
<evidence type="ECO:0000256" key="1">
    <source>
        <dbReference type="ARBA" id="ARBA00004651"/>
    </source>
</evidence>
<evidence type="ECO:0000256" key="5">
    <source>
        <dbReference type="ARBA" id="ARBA00022692"/>
    </source>
</evidence>
<feature type="transmembrane region" description="Helical" evidence="8">
    <location>
        <begin position="144"/>
        <end position="169"/>
    </location>
</feature>
<evidence type="ECO:0000256" key="7">
    <source>
        <dbReference type="ARBA" id="ARBA00023136"/>
    </source>
</evidence>
<dbReference type="GO" id="GO:0005886">
    <property type="term" value="C:plasma membrane"/>
    <property type="evidence" value="ECO:0007669"/>
    <property type="project" value="UniProtKB-SubCell"/>
</dbReference>
<protein>
    <recommendedName>
        <fullName evidence="8">CASP-like protein</fullName>
    </recommendedName>
</protein>
<organism evidence="10 11">
    <name type="scientific">Crotalaria pallida</name>
    <name type="common">Smooth rattlebox</name>
    <name type="synonym">Crotalaria striata</name>
    <dbReference type="NCBI Taxonomy" id="3830"/>
    <lineage>
        <taxon>Eukaryota</taxon>
        <taxon>Viridiplantae</taxon>
        <taxon>Streptophyta</taxon>
        <taxon>Embryophyta</taxon>
        <taxon>Tracheophyta</taxon>
        <taxon>Spermatophyta</taxon>
        <taxon>Magnoliopsida</taxon>
        <taxon>eudicotyledons</taxon>
        <taxon>Gunneridae</taxon>
        <taxon>Pentapetalae</taxon>
        <taxon>rosids</taxon>
        <taxon>fabids</taxon>
        <taxon>Fabales</taxon>
        <taxon>Fabaceae</taxon>
        <taxon>Papilionoideae</taxon>
        <taxon>50 kb inversion clade</taxon>
        <taxon>genistoids sensu lato</taxon>
        <taxon>core genistoids</taxon>
        <taxon>Crotalarieae</taxon>
        <taxon>Crotalaria</taxon>
    </lineage>
</organism>
<dbReference type="PANTHER" id="PTHR33573">
    <property type="entry name" value="CASP-LIKE PROTEIN 4A4"/>
    <property type="match status" value="1"/>
</dbReference>